<keyword evidence="2" id="KW-0521">NADP</keyword>
<dbReference type="InterPro" id="IPR023210">
    <property type="entry name" value="NADP_OxRdtase_dom"/>
</dbReference>
<accession>A0A6F9E4E7</accession>
<organism evidence="5 6">
    <name type="scientific">Kyrpidia spormannii</name>
    <dbReference type="NCBI Taxonomy" id="2055160"/>
    <lineage>
        <taxon>Bacteria</taxon>
        <taxon>Bacillati</taxon>
        <taxon>Bacillota</taxon>
        <taxon>Bacilli</taxon>
        <taxon>Bacillales</taxon>
        <taxon>Alicyclobacillaceae</taxon>
        <taxon>Kyrpidia</taxon>
    </lineage>
</organism>
<dbReference type="EMBL" id="LR792683">
    <property type="protein sequence ID" value="CAB3391139.1"/>
    <property type="molecule type" value="Genomic_DNA"/>
</dbReference>
<dbReference type="GO" id="GO:0005829">
    <property type="term" value="C:cytosol"/>
    <property type="evidence" value="ECO:0007669"/>
    <property type="project" value="UniProtKB-ARBA"/>
</dbReference>
<evidence type="ECO:0000259" key="4">
    <source>
        <dbReference type="Pfam" id="PF00248"/>
    </source>
</evidence>
<evidence type="ECO:0000313" key="6">
    <source>
        <dbReference type="Proteomes" id="UP000502196"/>
    </source>
</evidence>
<protein>
    <submittedName>
        <fullName evidence="5">Aldo/keto reductase</fullName>
    </submittedName>
</protein>
<evidence type="ECO:0000256" key="1">
    <source>
        <dbReference type="ARBA" id="ARBA00006515"/>
    </source>
</evidence>
<dbReference type="GO" id="GO:0016491">
    <property type="term" value="F:oxidoreductase activity"/>
    <property type="evidence" value="ECO:0007669"/>
    <property type="project" value="UniProtKB-KW"/>
</dbReference>
<dbReference type="PANTHER" id="PTHR43150">
    <property type="entry name" value="HYPERKINETIC, ISOFORM M"/>
    <property type="match status" value="1"/>
</dbReference>
<reference evidence="5 6" key="1">
    <citation type="submission" date="2020-04" db="EMBL/GenBank/DDBJ databases">
        <authorList>
            <person name="Hogendoorn C."/>
        </authorList>
    </citation>
    <scope>NUCLEOTIDE SEQUENCE [LARGE SCALE GENOMIC DNA]</scope>
    <source>
        <strain evidence="5">COOX1</strain>
    </source>
</reference>
<dbReference type="InterPro" id="IPR005399">
    <property type="entry name" value="K_chnl_volt-dep_bsu_KCNAB-rel"/>
</dbReference>
<dbReference type="Proteomes" id="UP000502196">
    <property type="component" value="Chromosome"/>
</dbReference>
<name>A0A6F9E4E7_9BACL</name>
<evidence type="ECO:0000256" key="2">
    <source>
        <dbReference type="ARBA" id="ARBA00022857"/>
    </source>
</evidence>
<feature type="domain" description="NADP-dependent oxidoreductase" evidence="4">
    <location>
        <begin position="16"/>
        <end position="315"/>
    </location>
</feature>
<gene>
    <name evidence="5" type="ORF">COOX1_0763</name>
</gene>
<dbReference type="AlphaFoldDB" id="A0A6F9E4E7"/>
<sequence>MEYRRLGKSGLKVSAIALGSWLTYGTVTEERTAEACVHKAFELGINHFDCANVYGAEPHAAERVLGRTLREYPRESYVVTTKAFWPVGAGPNDRGLSRKHIIGEVEKSLTALGVDYVDIFYCHRFDPETDLEETLRAIDDLITQGKILYAGFSEWSPVQIADGVRLQKELGLHRFVASQPLYNMLNRGIEAEVIPLCAREGIGQVVFSPLGQGVLTGKYRPGQQPPAGSRGATPEVQAFMRRYLQSEILQKVEELAAVARRYDLTLARMALAWVLRLPEVSSALVGASRPEQVEENVKAAGVVLPEEALREIDRILGAAG</sequence>
<keyword evidence="3" id="KW-0560">Oxidoreductase</keyword>
<proteinExistence type="inferred from homology"/>
<dbReference type="FunFam" id="3.20.20.100:FF:000004">
    <property type="entry name" value="Oxidoreductase, aldo/keto reductase"/>
    <property type="match status" value="1"/>
</dbReference>
<dbReference type="Pfam" id="PF00248">
    <property type="entry name" value="Aldo_ket_red"/>
    <property type="match status" value="1"/>
</dbReference>
<evidence type="ECO:0000313" key="5">
    <source>
        <dbReference type="EMBL" id="CAB3391139.1"/>
    </source>
</evidence>
<dbReference type="CDD" id="cd19074">
    <property type="entry name" value="Aldo_ket_red_shaker-like"/>
    <property type="match status" value="1"/>
</dbReference>
<evidence type="ECO:0000256" key="3">
    <source>
        <dbReference type="ARBA" id="ARBA00023002"/>
    </source>
</evidence>
<dbReference type="SUPFAM" id="SSF51430">
    <property type="entry name" value="NAD(P)-linked oxidoreductase"/>
    <property type="match status" value="1"/>
</dbReference>
<dbReference type="PANTHER" id="PTHR43150:SF2">
    <property type="entry name" value="HYPERKINETIC, ISOFORM M"/>
    <property type="match status" value="1"/>
</dbReference>
<dbReference type="Gene3D" id="3.20.20.100">
    <property type="entry name" value="NADP-dependent oxidoreductase domain"/>
    <property type="match status" value="1"/>
</dbReference>
<dbReference type="InterPro" id="IPR036812">
    <property type="entry name" value="NAD(P)_OxRdtase_dom_sf"/>
</dbReference>
<comment type="similarity">
    <text evidence="1">Belongs to the shaker potassium channel beta subunit family.</text>
</comment>
<dbReference type="RefSeq" id="WP_170084967.1">
    <property type="nucleotide sequence ID" value="NZ_CP047972.1"/>
</dbReference>